<evidence type="ECO:0000313" key="5">
    <source>
        <dbReference type="Proteomes" id="UP000281553"/>
    </source>
</evidence>
<proteinExistence type="predicted"/>
<dbReference type="OrthoDB" id="445896at2759"/>
<dbReference type="InterPro" id="IPR036770">
    <property type="entry name" value="Ankyrin_rpt-contain_sf"/>
</dbReference>
<dbReference type="Gene3D" id="1.25.40.20">
    <property type="entry name" value="Ankyrin repeat-containing domain"/>
    <property type="match status" value="1"/>
</dbReference>
<evidence type="ECO:0000256" key="3">
    <source>
        <dbReference type="PROSITE-ProRule" id="PRU00023"/>
    </source>
</evidence>
<evidence type="ECO:0000256" key="1">
    <source>
        <dbReference type="ARBA" id="ARBA00022737"/>
    </source>
</evidence>
<protein>
    <submittedName>
        <fullName evidence="4">Uncharacterized protein</fullName>
    </submittedName>
</protein>
<name>A0A3P7MBG4_DIBLA</name>
<dbReference type="PANTHER" id="PTHR24171">
    <property type="entry name" value="ANKYRIN REPEAT DOMAIN-CONTAINING PROTEIN 39-RELATED"/>
    <property type="match status" value="1"/>
</dbReference>
<reference evidence="4 5" key="1">
    <citation type="submission" date="2018-11" db="EMBL/GenBank/DDBJ databases">
        <authorList>
            <consortium name="Pathogen Informatics"/>
        </authorList>
    </citation>
    <scope>NUCLEOTIDE SEQUENCE [LARGE SCALE GENOMIC DNA]</scope>
</reference>
<dbReference type="Pfam" id="PF13857">
    <property type="entry name" value="Ank_5"/>
    <property type="match status" value="1"/>
</dbReference>
<keyword evidence="5" id="KW-1185">Reference proteome</keyword>
<evidence type="ECO:0000256" key="2">
    <source>
        <dbReference type="ARBA" id="ARBA00023043"/>
    </source>
</evidence>
<dbReference type="PROSITE" id="PS50088">
    <property type="entry name" value="ANK_REPEAT"/>
    <property type="match status" value="1"/>
</dbReference>
<dbReference type="InterPro" id="IPR002110">
    <property type="entry name" value="Ankyrin_rpt"/>
</dbReference>
<keyword evidence="1" id="KW-0677">Repeat</keyword>
<dbReference type="AlphaFoldDB" id="A0A3P7MBG4"/>
<dbReference type="EMBL" id="UYRU01076267">
    <property type="protein sequence ID" value="VDN26754.1"/>
    <property type="molecule type" value="Genomic_DNA"/>
</dbReference>
<dbReference type="SMART" id="SM00248">
    <property type="entry name" value="ANK"/>
    <property type="match status" value="2"/>
</dbReference>
<gene>
    <name evidence="4" type="ORF">DILT_LOCUS14875</name>
</gene>
<accession>A0A3P7MBG4</accession>
<feature type="repeat" description="ANK" evidence="3">
    <location>
        <begin position="12"/>
        <end position="44"/>
    </location>
</feature>
<evidence type="ECO:0000313" key="4">
    <source>
        <dbReference type="EMBL" id="VDN26754.1"/>
    </source>
</evidence>
<keyword evidence="2 3" id="KW-0040">ANK repeat</keyword>
<dbReference type="Proteomes" id="UP000281553">
    <property type="component" value="Unassembled WGS sequence"/>
</dbReference>
<dbReference type="SUPFAM" id="SSF48403">
    <property type="entry name" value="Ankyrin repeat"/>
    <property type="match status" value="1"/>
</dbReference>
<sequence>MYGADLNARTKKGNTPLHICVTNEADLCLHLLLVRGADPTLTNEQGQTPLEYCVLTNRNALVQIFNDFKPEDADKLIRTSDSRSLVCRTEKAASPSGILK</sequence>
<dbReference type="PROSITE" id="PS50297">
    <property type="entry name" value="ANK_REP_REGION"/>
    <property type="match status" value="1"/>
</dbReference>
<organism evidence="4 5">
    <name type="scientific">Dibothriocephalus latus</name>
    <name type="common">Fish tapeworm</name>
    <name type="synonym">Diphyllobothrium latum</name>
    <dbReference type="NCBI Taxonomy" id="60516"/>
    <lineage>
        <taxon>Eukaryota</taxon>
        <taxon>Metazoa</taxon>
        <taxon>Spiralia</taxon>
        <taxon>Lophotrochozoa</taxon>
        <taxon>Platyhelminthes</taxon>
        <taxon>Cestoda</taxon>
        <taxon>Eucestoda</taxon>
        <taxon>Diphyllobothriidea</taxon>
        <taxon>Diphyllobothriidae</taxon>
        <taxon>Dibothriocephalus</taxon>
    </lineage>
</organism>